<dbReference type="EMBL" id="LAZR01030464">
    <property type="protein sequence ID" value="KKL56527.1"/>
    <property type="molecule type" value="Genomic_DNA"/>
</dbReference>
<gene>
    <name evidence="2" type="ORF">LCGC14_2244520</name>
</gene>
<proteinExistence type="predicted"/>
<organism evidence="2">
    <name type="scientific">marine sediment metagenome</name>
    <dbReference type="NCBI Taxonomy" id="412755"/>
    <lineage>
        <taxon>unclassified sequences</taxon>
        <taxon>metagenomes</taxon>
        <taxon>ecological metagenomes</taxon>
    </lineage>
</organism>
<feature type="region of interest" description="Disordered" evidence="1">
    <location>
        <begin position="1"/>
        <end position="21"/>
    </location>
</feature>
<comment type="caution">
    <text evidence="2">The sequence shown here is derived from an EMBL/GenBank/DDBJ whole genome shotgun (WGS) entry which is preliminary data.</text>
</comment>
<reference evidence="2" key="1">
    <citation type="journal article" date="2015" name="Nature">
        <title>Complex archaea that bridge the gap between prokaryotes and eukaryotes.</title>
        <authorList>
            <person name="Spang A."/>
            <person name="Saw J.H."/>
            <person name="Jorgensen S.L."/>
            <person name="Zaremba-Niedzwiedzka K."/>
            <person name="Martijn J."/>
            <person name="Lind A.E."/>
            <person name="van Eijk R."/>
            <person name="Schleper C."/>
            <person name="Guy L."/>
            <person name="Ettema T.J."/>
        </authorList>
    </citation>
    <scope>NUCLEOTIDE SEQUENCE</scope>
</reference>
<feature type="compositionally biased region" description="Polar residues" evidence="1">
    <location>
        <begin position="7"/>
        <end position="19"/>
    </location>
</feature>
<dbReference type="AlphaFoldDB" id="A0A0F9FZG0"/>
<name>A0A0F9FZG0_9ZZZZ</name>
<protein>
    <submittedName>
        <fullName evidence="2">Uncharacterized protein</fullName>
    </submittedName>
</protein>
<accession>A0A0F9FZG0</accession>
<evidence type="ECO:0000256" key="1">
    <source>
        <dbReference type="SAM" id="MobiDB-lite"/>
    </source>
</evidence>
<sequence length="72" mass="8065">MGEGSMKQHSPRFTTSSSRGPILSCECGWQMMMADVVISPLTTDVHHSFFRAGFDMGQAYQRHLQEAAEKDD</sequence>
<evidence type="ECO:0000313" key="2">
    <source>
        <dbReference type="EMBL" id="KKL56527.1"/>
    </source>
</evidence>